<gene>
    <name evidence="5" type="ORF">AWOD_II_0577</name>
</gene>
<proteinExistence type="predicted"/>
<dbReference type="PATRIC" id="fig|80852.17.peg.3349"/>
<reference evidence="6" key="1">
    <citation type="submission" date="2014-09" db="EMBL/GenBank/DDBJ databases">
        <authorList>
            <person name="Hjerde E."/>
        </authorList>
    </citation>
    <scope>NUCLEOTIDE SEQUENCE [LARGE SCALE GENOMIC DNA]</scope>
    <source>
        <strain evidence="6">06/09/139</strain>
    </source>
</reference>
<evidence type="ECO:0000256" key="1">
    <source>
        <dbReference type="ARBA" id="ARBA00023015"/>
    </source>
</evidence>
<evidence type="ECO:0000256" key="3">
    <source>
        <dbReference type="ARBA" id="ARBA00023163"/>
    </source>
</evidence>
<dbReference type="HOGENOM" id="CLU_1048222_0_0_6"/>
<dbReference type="InterPro" id="IPR018062">
    <property type="entry name" value="HTH_AraC-typ_CS"/>
</dbReference>
<dbReference type="EMBL" id="LN554847">
    <property type="protein sequence ID" value="CED57217.1"/>
    <property type="molecule type" value="Genomic_DNA"/>
</dbReference>
<dbReference type="InterPro" id="IPR020449">
    <property type="entry name" value="Tscrpt_reg_AraC-type_HTH"/>
</dbReference>
<keyword evidence="6" id="KW-1185">Reference proteome</keyword>
<dbReference type="Gene3D" id="1.10.10.60">
    <property type="entry name" value="Homeodomain-like"/>
    <property type="match status" value="1"/>
</dbReference>
<evidence type="ECO:0000256" key="2">
    <source>
        <dbReference type="ARBA" id="ARBA00023125"/>
    </source>
</evidence>
<keyword evidence="2" id="KW-0238">DNA-binding</keyword>
<dbReference type="PRINTS" id="PR00032">
    <property type="entry name" value="HTHARAC"/>
</dbReference>
<evidence type="ECO:0000259" key="4">
    <source>
        <dbReference type="PROSITE" id="PS01124"/>
    </source>
</evidence>
<dbReference type="SMART" id="SM00342">
    <property type="entry name" value="HTH_ARAC"/>
    <property type="match status" value="1"/>
</dbReference>
<accession>A0A090IA07</accession>
<evidence type="ECO:0000313" key="6">
    <source>
        <dbReference type="Proteomes" id="UP000032427"/>
    </source>
</evidence>
<dbReference type="SUPFAM" id="SSF46689">
    <property type="entry name" value="Homeodomain-like"/>
    <property type="match status" value="1"/>
</dbReference>
<dbReference type="AlphaFoldDB" id="A0A090IA07"/>
<dbReference type="STRING" id="80852.AWOD_II_0577"/>
<sequence length="266" mass="30309">MPPIELYQFNPETRRKSDRYPVERNGIYIIKSGQFHYRDKAGEDITLNTGEYLLYSSGDISKVKMVNTSGDFQAESLVIDVSIFQRFITYTNNDAHIPCSRETFVFSPDKHTSITNLLTLIKSELKNSVTNDTLEFLTLAILSEMVNEYPELIAFIHRISILTTSQRLIRFVEQNISSDLTIDTVAPQLGMSSSTLKRKLQSDKLSFAHLVKVKRVNYAATQLRITRKTITEIAYETGFKTAAHFSTTFKSIHGSTPKEFRESTRG</sequence>
<dbReference type="GO" id="GO:0003700">
    <property type="term" value="F:DNA-binding transcription factor activity"/>
    <property type="evidence" value="ECO:0007669"/>
    <property type="project" value="InterPro"/>
</dbReference>
<dbReference type="PROSITE" id="PS00041">
    <property type="entry name" value="HTH_ARAC_FAMILY_1"/>
    <property type="match status" value="1"/>
</dbReference>
<dbReference type="Proteomes" id="UP000032427">
    <property type="component" value="Chromosome 2"/>
</dbReference>
<organism evidence="5 6">
    <name type="scientific">Aliivibrio wodanis</name>
    <dbReference type="NCBI Taxonomy" id="80852"/>
    <lineage>
        <taxon>Bacteria</taxon>
        <taxon>Pseudomonadati</taxon>
        <taxon>Pseudomonadota</taxon>
        <taxon>Gammaproteobacteria</taxon>
        <taxon>Vibrionales</taxon>
        <taxon>Vibrionaceae</taxon>
        <taxon>Aliivibrio</taxon>
    </lineage>
</organism>
<dbReference type="GO" id="GO:0043565">
    <property type="term" value="F:sequence-specific DNA binding"/>
    <property type="evidence" value="ECO:0007669"/>
    <property type="project" value="InterPro"/>
</dbReference>
<dbReference type="InterPro" id="IPR009057">
    <property type="entry name" value="Homeodomain-like_sf"/>
</dbReference>
<protein>
    <submittedName>
        <fullName evidence="5">HTH-type transcriptional regulator, AraC family</fullName>
    </submittedName>
</protein>
<keyword evidence="3" id="KW-0804">Transcription</keyword>
<evidence type="ECO:0000313" key="5">
    <source>
        <dbReference type="EMBL" id="CED57217.1"/>
    </source>
</evidence>
<dbReference type="PANTHER" id="PTHR43280:SF28">
    <property type="entry name" value="HTH-TYPE TRANSCRIPTIONAL ACTIVATOR RHAS"/>
    <property type="match status" value="1"/>
</dbReference>
<feature type="domain" description="HTH araC/xylS-type" evidence="4">
    <location>
        <begin position="166"/>
        <end position="263"/>
    </location>
</feature>
<keyword evidence="1" id="KW-0805">Transcription regulation</keyword>
<dbReference type="OrthoDB" id="5622169at2"/>
<dbReference type="Pfam" id="PF12833">
    <property type="entry name" value="HTH_18"/>
    <property type="match status" value="1"/>
</dbReference>
<dbReference type="InterPro" id="IPR018060">
    <property type="entry name" value="HTH_AraC"/>
</dbReference>
<dbReference type="GeneID" id="28542828"/>
<dbReference type="PROSITE" id="PS01124">
    <property type="entry name" value="HTH_ARAC_FAMILY_2"/>
    <property type="match status" value="1"/>
</dbReference>
<dbReference type="KEGG" id="awd:AWOD_II_0577"/>
<name>A0A090IA07_9GAMM</name>
<dbReference type="PANTHER" id="PTHR43280">
    <property type="entry name" value="ARAC-FAMILY TRANSCRIPTIONAL REGULATOR"/>
    <property type="match status" value="1"/>
</dbReference>